<dbReference type="InterPro" id="IPR050493">
    <property type="entry name" value="FAD-dep_Monooxygenase_BioMet"/>
</dbReference>
<evidence type="ECO:0000313" key="8">
    <source>
        <dbReference type="Proteomes" id="UP000076738"/>
    </source>
</evidence>
<dbReference type="GO" id="GO:0004497">
    <property type="term" value="F:monooxygenase activity"/>
    <property type="evidence" value="ECO:0007669"/>
    <property type="project" value="UniProtKB-KW"/>
</dbReference>
<dbReference type="EMBL" id="KV417297">
    <property type="protein sequence ID" value="KZO94064.1"/>
    <property type="molecule type" value="Genomic_DNA"/>
</dbReference>
<dbReference type="STRING" id="1330018.A0A167JY87"/>
<evidence type="ECO:0000256" key="3">
    <source>
        <dbReference type="ARBA" id="ARBA00022827"/>
    </source>
</evidence>
<dbReference type="GO" id="GO:0071949">
    <property type="term" value="F:FAD binding"/>
    <property type="evidence" value="ECO:0007669"/>
    <property type="project" value="InterPro"/>
</dbReference>
<evidence type="ECO:0000256" key="1">
    <source>
        <dbReference type="ARBA" id="ARBA00007992"/>
    </source>
</evidence>
<evidence type="ECO:0000256" key="5">
    <source>
        <dbReference type="ARBA" id="ARBA00023033"/>
    </source>
</evidence>
<feature type="domain" description="FAD-binding" evidence="6">
    <location>
        <begin position="7"/>
        <end position="357"/>
    </location>
</feature>
<accession>A0A167JY87</accession>
<gene>
    <name evidence="7" type="ORF">CALVIDRAFT_502051</name>
</gene>
<proteinExistence type="inferred from homology"/>
<reference evidence="7 8" key="1">
    <citation type="journal article" date="2016" name="Mol. Biol. Evol.">
        <title>Comparative Genomics of Early-Diverging Mushroom-Forming Fungi Provides Insights into the Origins of Lignocellulose Decay Capabilities.</title>
        <authorList>
            <person name="Nagy L.G."/>
            <person name="Riley R."/>
            <person name="Tritt A."/>
            <person name="Adam C."/>
            <person name="Daum C."/>
            <person name="Floudas D."/>
            <person name="Sun H."/>
            <person name="Yadav J.S."/>
            <person name="Pangilinan J."/>
            <person name="Larsson K.H."/>
            <person name="Matsuura K."/>
            <person name="Barry K."/>
            <person name="Labutti K."/>
            <person name="Kuo R."/>
            <person name="Ohm R.A."/>
            <person name="Bhattacharya S.S."/>
            <person name="Shirouzu T."/>
            <person name="Yoshinaga Y."/>
            <person name="Martin F.M."/>
            <person name="Grigoriev I.V."/>
            <person name="Hibbett D.S."/>
        </authorList>
    </citation>
    <scope>NUCLEOTIDE SEQUENCE [LARGE SCALE GENOMIC DNA]</scope>
    <source>
        <strain evidence="7 8">TUFC12733</strain>
    </source>
</reference>
<protein>
    <submittedName>
        <fullName evidence="7">FAD/NAD(P)-binding domain-containing protein</fullName>
    </submittedName>
</protein>
<dbReference type="AlphaFoldDB" id="A0A167JY87"/>
<keyword evidence="2" id="KW-0285">Flavoprotein</keyword>
<evidence type="ECO:0000313" key="7">
    <source>
        <dbReference type="EMBL" id="KZO94064.1"/>
    </source>
</evidence>
<keyword evidence="8" id="KW-1185">Reference proteome</keyword>
<keyword evidence="4" id="KW-0560">Oxidoreductase</keyword>
<keyword evidence="5" id="KW-0503">Monooxygenase</keyword>
<name>A0A167JY87_CALVF</name>
<organism evidence="7 8">
    <name type="scientific">Calocera viscosa (strain TUFC12733)</name>
    <dbReference type="NCBI Taxonomy" id="1330018"/>
    <lineage>
        <taxon>Eukaryota</taxon>
        <taxon>Fungi</taxon>
        <taxon>Dikarya</taxon>
        <taxon>Basidiomycota</taxon>
        <taxon>Agaricomycotina</taxon>
        <taxon>Dacrymycetes</taxon>
        <taxon>Dacrymycetales</taxon>
        <taxon>Dacrymycetaceae</taxon>
        <taxon>Calocera</taxon>
    </lineage>
</organism>
<evidence type="ECO:0000256" key="4">
    <source>
        <dbReference type="ARBA" id="ARBA00023002"/>
    </source>
</evidence>
<dbReference type="OrthoDB" id="47494at2759"/>
<dbReference type="PANTHER" id="PTHR13789:SF309">
    <property type="entry name" value="PUTATIVE (AFU_ORTHOLOGUE AFUA_6G14510)-RELATED"/>
    <property type="match status" value="1"/>
</dbReference>
<dbReference type="PANTHER" id="PTHR13789">
    <property type="entry name" value="MONOOXYGENASE"/>
    <property type="match status" value="1"/>
</dbReference>
<dbReference type="Proteomes" id="UP000076738">
    <property type="component" value="Unassembled WGS sequence"/>
</dbReference>
<dbReference type="SUPFAM" id="SSF51905">
    <property type="entry name" value="FAD/NAD(P)-binding domain"/>
    <property type="match status" value="1"/>
</dbReference>
<sequence>MSAAPKHVLIIGAGLGGTALAIGLSQRGIKATLYELRPSRGTIGGAVALAPNALRVLDRLGVYSTIRTQGWNFEKTRFINEHGKLVGDFHSGGTQFGYQALRIKREKLLQALHETAQAAGVEILFSKKAVRVSEDEGSATVEFADGSSATADFVVGFDGLHSLIREHVTGPGVVAKYTGFTGIGFSAPKSAINFPTDVYSLPCMILGRRGTCGMMPSDVEGQEVGCFSTCHMEKDLGREGWDEFAREKAIPWIQEVHKDWEEPVKSMMSSLDPTAVHIWPQYELPPVPAWHSARVAIAGDAVHAMSPNGGQGSAQAFEDGALLARALSLVSSEYPLERALRNWESARRERIIDVLAFTHRSSDTRKQSSWAGQVVKEWGMWAFFSLKGESSAGLLNNYDAEKVDLTTLE</sequence>
<comment type="similarity">
    <text evidence="1">Belongs to the paxM FAD-dependent monooxygenase family.</text>
</comment>
<evidence type="ECO:0000256" key="2">
    <source>
        <dbReference type="ARBA" id="ARBA00022630"/>
    </source>
</evidence>
<dbReference type="PRINTS" id="PR00420">
    <property type="entry name" value="RNGMNOXGNASE"/>
</dbReference>
<keyword evidence="3" id="KW-0274">FAD</keyword>
<dbReference type="InterPro" id="IPR036188">
    <property type="entry name" value="FAD/NAD-bd_sf"/>
</dbReference>
<dbReference type="Pfam" id="PF01494">
    <property type="entry name" value="FAD_binding_3"/>
    <property type="match status" value="1"/>
</dbReference>
<evidence type="ECO:0000259" key="6">
    <source>
        <dbReference type="Pfam" id="PF01494"/>
    </source>
</evidence>
<dbReference type="Gene3D" id="3.50.50.60">
    <property type="entry name" value="FAD/NAD(P)-binding domain"/>
    <property type="match status" value="1"/>
</dbReference>
<dbReference type="InterPro" id="IPR002938">
    <property type="entry name" value="FAD-bd"/>
</dbReference>